<dbReference type="KEGG" id="tai:Taci_0617"/>
<dbReference type="Proteomes" id="UP000002030">
    <property type="component" value="Chromosome"/>
</dbReference>
<keyword evidence="3" id="KW-1185">Reference proteome</keyword>
<feature type="chain" id="PRO_5003020294" evidence="1">
    <location>
        <begin position="24"/>
        <end position="114"/>
    </location>
</feature>
<evidence type="ECO:0000313" key="3">
    <source>
        <dbReference type="Proteomes" id="UP000002030"/>
    </source>
</evidence>
<dbReference type="STRING" id="525903.Taci_0617"/>
<dbReference type="EnsemblBacteria" id="ACZ18853">
    <property type="protein sequence ID" value="ACZ18853"/>
    <property type="gene ID" value="Taci_0617"/>
</dbReference>
<dbReference type="eggNOG" id="ENOG5033GKC">
    <property type="taxonomic scope" value="Bacteria"/>
</dbReference>
<gene>
    <name evidence="2" type="ordered locus">Taci_0617</name>
</gene>
<dbReference type="OrthoDB" id="5727at2"/>
<protein>
    <submittedName>
        <fullName evidence="2">Uncharacterized protein</fullName>
    </submittedName>
</protein>
<organism evidence="2 3">
    <name type="scientific">Thermanaerovibrio acidaminovorans (strain ATCC 49978 / DSM 6589 / Su883)</name>
    <name type="common">Selenomonas acidaminovorans</name>
    <dbReference type="NCBI Taxonomy" id="525903"/>
    <lineage>
        <taxon>Bacteria</taxon>
        <taxon>Thermotogati</taxon>
        <taxon>Synergistota</taxon>
        <taxon>Synergistia</taxon>
        <taxon>Synergistales</taxon>
        <taxon>Synergistaceae</taxon>
        <taxon>Thermanaerovibrio</taxon>
    </lineage>
</organism>
<keyword evidence="1" id="KW-0732">Signal</keyword>
<proteinExistence type="predicted"/>
<sequence length="114" mass="12193">MRKLLAILLAMGFLLGSFQGAMAHPPAEVLLDYDGSVLTVTARHQVSDPAKHYVSRISVFIGGKLVEQREYKSQGDGSKEVDQFQIGSIPKGSEIKVTAVCSIMGSASGTLKVQ</sequence>
<name>D1B9A0_THEAS</name>
<dbReference type="EMBL" id="CP001818">
    <property type="protein sequence ID" value="ACZ18853.1"/>
    <property type="molecule type" value="Genomic_DNA"/>
</dbReference>
<accession>D1B9A0</accession>
<feature type="signal peptide" evidence="1">
    <location>
        <begin position="1"/>
        <end position="23"/>
    </location>
</feature>
<evidence type="ECO:0000313" key="2">
    <source>
        <dbReference type="EMBL" id="ACZ18853.1"/>
    </source>
</evidence>
<evidence type="ECO:0000256" key="1">
    <source>
        <dbReference type="SAM" id="SignalP"/>
    </source>
</evidence>
<reference evidence="2 3" key="1">
    <citation type="journal article" date="2009" name="Stand. Genomic Sci.">
        <title>Complete genome sequence of Thermanaerovibrio acidaminovorans type strain (Su883).</title>
        <authorList>
            <person name="Chovatia M."/>
            <person name="Sikorski J."/>
            <person name="Schroder M."/>
            <person name="Lapidus A."/>
            <person name="Nolan M."/>
            <person name="Tice H."/>
            <person name="Glavina Del Rio T."/>
            <person name="Copeland A."/>
            <person name="Cheng J.F."/>
            <person name="Lucas S."/>
            <person name="Chen F."/>
            <person name="Bruce D."/>
            <person name="Goodwin L."/>
            <person name="Pitluck S."/>
            <person name="Ivanova N."/>
            <person name="Mavromatis K."/>
            <person name="Ovchinnikova G."/>
            <person name="Pati A."/>
            <person name="Chen A."/>
            <person name="Palaniappan K."/>
            <person name="Land M."/>
            <person name="Hauser L."/>
            <person name="Chang Y.J."/>
            <person name="Jeffries C.D."/>
            <person name="Chain P."/>
            <person name="Saunders E."/>
            <person name="Detter J.C."/>
            <person name="Brettin T."/>
            <person name="Rohde M."/>
            <person name="Goker M."/>
            <person name="Spring S."/>
            <person name="Bristow J."/>
            <person name="Markowitz V."/>
            <person name="Hugenholtz P."/>
            <person name="Kyrpides N.C."/>
            <person name="Klenk H.P."/>
            <person name="Eisen J.A."/>
        </authorList>
    </citation>
    <scope>NUCLEOTIDE SEQUENCE [LARGE SCALE GENOMIC DNA]</scope>
    <source>
        <strain evidence="3">ATCC 49978 / DSM 6589 / Su883</strain>
    </source>
</reference>
<dbReference type="HOGENOM" id="CLU_168347_0_0_0"/>
<dbReference type="AlphaFoldDB" id="D1B9A0"/>